<evidence type="ECO:0000313" key="3">
    <source>
        <dbReference type="EMBL" id="VFJ49664.1"/>
    </source>
</evidence>
<feature type="domain" description="ATPase AAA-type core" evidence="2">
    <location>
        <begin position="200"/>
        <end position="308"/>
    </location>
</feature>
<sequence length="361" mass="40409">MAGSGGGAVRDSPLTEIEIRNFKCFEQLRLEGLQRINLIGGKNNVGKTAFMEAVELFVSSSKVQDLFNAVRRMIKRRQRNSRLEYREPDFINKITLKVEILSGDDFSTIEYVEGPIQGEPVQTKFSFGVDEEAPLAEWEPSLLFSVNGGQKAVPIQLIISTGPVMAGRGHGVPLVETNFVSSETTEERELAIFYGALVDTNKEAFLNESLQLFDENIVSLKQRVLESGVVLKVEMKNHASPVLLSSLGQGINRYIAMLCAIWASQDGFLFIDEIENGIHYTNYHKLWEILFQASKAANCQVFATTHSAECIQAFHEANDLDEGAYFEFYENVKKKNISAHKMDKKLLAYALSHDGRIRGES</sequence>
<dbReference type="PANTHER" id="PTHR43581">
    <property type="entry name" value="ATP/GTP PHOSPHATASE"/>
    <property type="match status" value="1"/>
</dbReference>
<dbReference type="PANTHER" id="PTHR43581:SF4">
    <property type="entry name" value="ATP_GTP PHOSPHATASE"/>
    <property type="match status" value="1"/>
</dbReference>
<protein>
    <submittedName>
        <fullName evidence="3">ATPase/GTPase, AAA15 family</fullName>
    </submittedName>
</protein>
<dbReference type="InterPro" id="IPR003959">
    <property type="entry name" value="ATPase_AAA_core"/>
</dbReference>
<feature type="domain" description="Endonuclease GajA/Old nuclease/RecF-like AAA" evidence="1">
    <location>
        <begin position="14"/>
        <end position="75"/>
    </location>
</feature>
<dbReference type="Pfam" id="PF13175">
    <property type="entry name" value="AAA_15"/>
    <property type="match status" value="1"/>
</dbReference>
<evidence type="ECO:0000259" key="1">
    <source>
        <dbReference type="Pfam" id="PF13175"/>
    </source>
</evidence>
<dbReference type="InterPro" id="IPR041685">
    <property type="entry name" value="AAA_GajA/Old/RecF-like"/>
</dbReference>
<gene>
    <name evidence="3" type="ORF">BECKDK2373B_GA0170837_102542</name>
</gene>
<reference evidence="3" key="1">
    <citation type="submission" date="2019-02" db="EMBL/GenBank/DDBJ databases">
        <authorList>
            <person name="Gruber-Vodicka R. H."/>
            <person name="Seah K. B. B."/>
        </authorList>
    </citation>
    <scope>NUCLEOTIDE SEQUENCE</scope>
    <source>
        <strain evidence="3">BECK_DK47</strain>
    </source>
</reference>
<dbReference type="InterPro" id="IPR051396">
    <property type="entry name" value="Bact_Antivir_Def_Nuclease"/>
</dbReference>
<evidence type="ECO:0000259" key="2">
    <source>
        <dbReference type="Pfam" id="PF13304"/>
    </source>
</evidence>
<dbReference type="GO" id="GO:0016887">
    <property type="term" value="F:ATP hydrolysis activity"/>
    <property type="evidence" value="ECO:0007669"/>
    <property type="project" value="InterPro"/>
</dbReference>
<dbReference type="Pfam" id="PF13304">
    <property type="entry name" value="AAA_21"/>
    <property type="match status" value="1"/>
</dbReference>
<organism evidence="3">
    <name type="scientific">Candidatus Kentrum sp. DK</name>
    <dbReference type="NCBI Taxonomy" id="2126562"/>
    <lineage>
        <taxon>Bacteria</taxon>
        <taxon>Pseudomonadati</taxon>
        <taxon>Pseudomonadota</taxon>
        <taxon>Gammaproteobacteria</taxon>
        <taxon>Candidatus Kentrum</taxon>
    </lineage>
</organism>
<dbReference type="Gene3D" id="3.40.50.300">
    <property type="entry name" value="P-loop containing nucleotide triphosphate hydrolases"/>
    <property type="match status" value="2"/>
</dbReference>
<dbReference type="GO" id="GO:0005524">
    <property type="term" value="F:ATP binding"/>
    <property type="evidence" value="ECO:0007669"/>
    <property type="project" value="InterPro"/>
</dbReference>
<dbReference type="AlphaFoldDB" id="A0A450SBU6"/>
<dbReference type="InterPro" id="IPR027417">
    <property type="entry name" value="P-loop_NTPase"/>
</dbReference>
<accession>A0A450SBU6</accession>
<dbReference type="SUPFAM" id="SSF52540">
    <property type="entry name" value="P-loop containing nucleoside triphosphate hydrolases"/>
    <property type="match status" value="1"/>
</dbReference>
<dbReference type="EMBL" id="CAADEX010000025">
    <property type="protein sequence ID" value="VFJ49664.1"/>
    <property type="molecule type" value="Genomic_DNA"/>
</dbReference>
<name>A0A450SBU6_9GAMM</name>
<proteinExistence type="predicted"/>